<sequence length="162" mass="18006">MSCVSQLGADDRATLMMSCVSQLGTDDGAVLMWSCVSQLGADDRLYSTENQAIRMTFRAPHMGADDRVILMMSCVLQDERADRTRAADDTGRGGTAAKRQATATAARGEQRPTEKKKGSSPPRRVKLVWYVLHISRLRAGFEGSRRRRFKKEDLYVAAFELS</sequence>
<feature type="compositionally biased region" description="Low complexity" evidence="1">
    <location>
        <begin position="95"/>
        <end position="107"/>
    </location>
</feature>
<feature type="region of interest" description="Disordered" evidence="1">
    <location>
        <begin position="81"/>
        <end position="121"/>
    </location>
</feature>
<protein>
    <submittedName>
        <fullName evidence="2">Uncharacterized protein</fullName>
    </submittedName>
</protein>
<dbReference type="Proteomes" id="UP000299102">
    <property type="component" value="Unassembled WGS sequence"/>
</dbReference>
<evidence type="ECO:0000256" key="1">
    <source>
        <dbReference type="SAM" id="MobiDB-lite"/>
    </source>
</evidence>
<feature type="compositionally biased region" description="Basic and acidic residues" evidence="1">
    <location>
        <begin position="81"/>
        <end position="91"/>
    </location>
</feature>
<dbReference type="AlphaFoldDB" id="A0A4C1W3Z4"/>
<keyword evidence="3" id="KW-1185">Reference proteome</keyword>
<accession>A0A4C1W3Z4</accession>
<dbReference type="EMBL" id="BGZK01000475">
    <property type="protein sequence ID" value="GBP46048.1"/>
    <property type="molecule type" value="Genomic_DNA"/>
</dbReference>
<proteinExistence type="predicted"/>
<feature type="compositionally biased region" description="Basic and acidic residues" evidence="1">
    <location>
        <begin position="108"/>
        <end position="117"/>
    </location>
</feature>
<comment type="caution">
    <text evidence="2">The sequence shown here is derived from an EMBL/GenBank/DDBJ whole genome shotgun (WGS) entry which is preliminary data.</text>
</comment>
<evidence type="ECO:0000313" key="3">
    <source>
        <dbReference type="Proteomes" id="UP000299102"/>
    </source>
</evidence>
<organism evidence="2 3">
    <name type="scientific">Eumeta variegata</name>
    <name type="common">Bagworm moth</name>
    <name type="synonym">Eumeta japonica</name>
    <dbReference type="NCBI Taxonomy" id="151549"/>
    <lineage>
        <taxon>Eukaryota</taxon>
        <taxon>Metazoa</taxon>
        <taxon>Ecdysozoa</taxon>
        <taxon>Arthropoda</taxon>
        <taxon>Hexapoda</taxon>
        <taxon>Insecta</taxon>
        <taxon>Pterygota</taxon>
        <taxon>Neoptera</taxon>
        <taxon>Endopterygota</taxon>
        <taxon>Lepidoptera</taxon>
        <taxon>Glossata</taxon>
        <taxon>Ditrysia</taxon>
        <taxon>Tineoidea</taxon>
        <taxon>Psychidae</taxon>
        <taxon>Oiketicinae</taxon>
        <taxon>Eumeta</taxon>
    </lineage>
</organism>
<evidence type="ECO:0000313" key="2">
    <source>
        <dbReference type="EMBL" id="GBP46048.1"/>
    </source>
</evidence>
<reference evidence="2 3" key="1">
    <citation type="journal article" date="2019" name="Commun. Biol.">
        <title>The bagworm genome reveals a unique fibroin gene that provides high tensile strength.</title>
        <authorList>
            <person name="Kono N."/>
            <person name="Nakamura H."/>
            <person name="Ohtoshi R."/>
            <person name="Tomita M."/>
            <person name="Numata K."/>
            <person name="Arakawa K."/>
        </authorList>
    </citation>
    <scope>NUCLEOTIDE SEQUENCE [LARGE SCALE GENOMIC DNA]</scope>
</reference>
<name>A0A4C1W3Z4_EUMVA</name>
<gene>
    <name evidence="2" type="ORF">EVAR_24242_1</name>
</gene>